<name>A0ABP0DWW1_9PEZI</name>
<reference evidence="2 3" key="1">
    <citation type="submission" date="2024-01" db="EMBL/GenBank/DDBJ databases">
        <authorList>
            <person name="Allen C."/>
            <person name="Tagirdzhanova G."/>
        </authorList>
    </citation>
    <scope>NUCLEOTIDE SEQUENCE [LARGE SCALE GENOMIC DNA]</scope>
    <source>
        <strain evidence="2 3">CBS 119000</strain>
    </source>
</reference>
<dbReference type="InterPro" id="IPR032466">
    <property type="entry name" value="Metal_Hydrolase"/>
</dbReference>
<dbReference type="CDD" id="cd01300">
    <property type="entry name" value="YtcJ_like"/>
    <property type="match status" value="1"/>
</dbReference>
<dbReference type="Gene3D" id="3.10.310.70">
    <property type="match status" value="1"/>
</dbReference>
<evidence type="ECO:0000259" key="1">
    <source>
        <dbReference type="Pfam" id="PF07969"/>
    </source>
</evidence>
<dbReference type="EMBL" id="CAWUON010000097">
    <property type="protein sequence ID" value="CAK7272795.1"/>
    <property type="molecule type" value="Genomic_DNA"/>
</dbReference>
<dbReference type="Pfam" id="PF07969">
    <property type="entry name" value="Amidohydro_3"/>
    <property type="match status" value="1"/>
</dbReference>
<evidence type="ECO:0000313" key="3">
    <source>
        <dbReference type="Proteomes" id="UP001642502"/>
    </source>
</evidence>
<protein>
    <recommendedName>
        <fullName evidence="1">Amidohydrolase 3 domain-containing protein</fullName>
    </recommendedName>
</protein>
<dbReference type="InterPro" id="IPR033932">
    <property type="entry name" value="YtcJ-like"/>
</dbReference>
<dbReference type="InterPro" id="IPR011059">
    <property type="entry name" value="Metal-dep_hydrolase_composite"/>
</dbReference>
<accession>A0ABP0DWW1</accession>
<keyword evidence="3" id="KW-1185">Reference proteome</keyword>
<feature type="domain" description="Amidohydrolase 3" evidence="1">
    <location>
        <begin position="67"/>
        <end position="563"/>
    </location>
</feature>
<organism evidence="2 3">
    <name type="scientific">Sporothrix epigloea</name>
    <dbReference type="NCBI Taxonomy" id="1892477"/>
    <lineage>
        <taxon>Eukaryota</taxon>
        <taxon>Fungi</taxon>
        <taxon>Dikarya</taxon>
        <taxon>Ascomycota</taxon>
        <taxon>Pezizomycotina</taxon>
        <taxon>Sordariomycetes</taxon>
        <taxon>Sordariomycetidae</taxon>
        <taxon>Ophiostomatales</taxon>
        <taxon>Ophiostomataceae</taxon>
        <taxon>Sporothrix</taxon>
    </lineage>
</organism>
<dbReference type="Gene3D" id="3.20.20.140">
    <property type="entry name" value="Metal-dependent hydrolases"/>
    <property type="match status" value="1"/>
</dbReference>
<sequence length="567" mass="60941">MTTSSLPGTTPNPMSTLLINGRIFQSGAGPDNDAVFHSAMVVRDGVVQHVGSESDADIVAARTSAVVHDLGGRTVLPGFVDGHVHLLTLGYSLNKVPLEGCRSLEDIRSVIKTYATAHPDVRRILCRNWMFSMTPGEVTAAMIDDLDPRPIYIESKDLHATWCNTAALKDLGLWDDLDRVVKGGTIHREAVTKQASGLLSEAVVFDLVWPHLSRVATLQERTDAVAAAVQVYTEQGYTGVVDMALQEEDLEAIINYIATCPNQRPPTRISGYWLIKPRATEAEHLAQVDRAIELAKMHNGATGRGGELVPSLRVVGIKVVCDGIVDACTAALTEPYGDSARTAADAIWSPEMVTPVVQRATEGGLQVALHAIGDKAITMAVDTIAKFSGQKALRPRIEHLELSSAEDAKRLGELGITASIQPVHADPAILRAWPRLIGEHRCGRAFAYREFHDAGAPIAIGTDAPTAPRDPLANAYIATTRRSAREPDAADLSAVNPHFALTLCQAVTAATRGAAYSVFADGETGSLAAGKAADFTVVNMEWEPSKLLSAVIEETWYAGQQVYQKQR</sequence>
<proteinExistence type="predicted"/>
<evidence type="ECO:0000313" key="2">
    <source>
        <dbReference type="EMBL" id="CAK7272795.1"/>
    </source>
</evidence>
<comment type="caution">
    <text evidence="2">The sequence shown here is derived from an EMBL/GenBank/DDBJ whole genome shotgun (WGS) entry which is preliminary data.</text>
</comment>
<dbReference type="SUPFAM" id="SSF51556">
    <property type="entry name" value="Metallo-dependent hydrolases"/>
    <property type="match status" value="1"/>
</dbReference>
<dbReference type="Gene3D" id="2.30.40.10">
    <property type="entry name" value="Urease, subunit C, domain 1"/>
    <property type="match status" value="1"/>
</dbReference>
<dbReference type="PANTHER" id="PTHR22642">
    <property type="entry name" value="IMIDAZOLONEPROPIONASE"/>
    <property type="match status" value="1"/>
</dbReference>
<dbReference type="PANTHER" id="PTHR22642:SF20">
    <property type="entry name" value="AMIDOHYDROLASE 3 DOMAIN-CONTAINING PROTEIN"/>
    <property type="match status" value="1"/>
</dbReference>
<dbReference type="InterPro" id="IPR013108">
    <property type="entry name" value="Amidohydro_3"/>
</dbReference>
<gene>
    <name evidence="2" type="ORF">SEPCBS119000_005312</name>
</gene>
<dbReference type="Proteomes" id="UP001642502">
    <property type="component" value="Unassembled WGS sequence"/>
</dbReference>
<dbReference type="SUPFAM" id="SSF51338">
    <property type="entry name" value="Composite domain of metallo-dependent hydrolases"/>
    <property type="match status" value="1"/>
</dbReference>